<evidence type="ECO:0000256" key="1">
    <source>
        <dbReference type="SAM" id="SignalP"/>
    </source>
</evidence>
<accession>A0A7W9BVK0</accession>
<gene>
    <name evidence="2" type="ORF">FHS99_003165</name>
</gene>
<dbReference type="OrthoDB" id="5523615at2"/>
<dbReference type="AlphaFoldDB" id="A0A7W9BVK0"/>
<sequence length="523" mass="57671">MTKRFWQAAIAAALAGALATPATAAWFEARSDHFVIYAPGSADTARDYATRLERFDKGLRVMRGLPERPSDRANPLLVYVLPDAASIERLCSSGGNRKESTCRNVAGFYQPRAGGSVAFTPRRSGNGGPFEISAQTVLFHEYTHHFMYANYTAAYPGWFTEGFAEFNGTARSERDGGLGFGVPAMHRGYGLMNGGKPLTLEELLTADNRKLNQDEREALYGRGWLLTHYLTFERKRDGQLSTYLRELNRGKPSLEAAKIAFGDLKILDRDVERYLVSRKMPYLPIPKDKLPIGEISVRPLSPGETAMIPVRMRSERGVNGTTAPAVVAQARTLAAPYAADPVVQAWLAEAEYDARQDDRAEAAADRALAVDPKSREALLYKGRVHMRRAVQAKATDQAVWREARSWFVKANRLEPDDAEPLMLFYDSFRPSGQRPTANAIVGLNQAFALAPQDAGLRFRVAREYVRDGKRKEAKLVLAPLAYDPHRGADSPAAKLIASIDSADEAAIRTASDAAEAEDDNDSE</sequence>
<keyword evidence="1" id="KW-0732">Signal</keyword>
<name>A0A7W9BVK0_9SPHN</name>
<evidence type="ECO:0000313" key="2">
    <source>
        <dbReference type="EMBL" id="MBB5730659.1"/>
    </source>
</evidence>
<feature type="signal peptide" evidence="1">
    <location>
        <begin position="1"/>
        <end position="24"/>
    </location>
</feature>
<evidence type="ECO:0000313" key="3">
    <source>
        <dbReference type="Proteomes" id="UP000546701"/>
    </source>
</evidence>
<keyword evidence="3" id="KW-1185">Reference proteome</keyword>
<dbReference type="RefSeq" id="WP_157177710.1">
    <property type="nucleotide sequence ID" value="NZ_BMJP01000006.1"/>
</dbReference>
<proteinExistence type="predicted"/>
<dbReference type="Gene3D" id="1.25.40.10">
    <property type="entry name" value="Tetratricopeptide repeat domain"/>
    <property type="match status" value="1"/>
</dbReference>
<dbReference type="InterPro" id="IPR011990">
    <property type="entry name" value="TPR-like_helical_dom_sf"/>
</dbReference>
<reference evidence="2 3" key="1">
    <citation type="submission" date="2020-08" db="EMBL/GenBank/DDBJ databases">
        <title>Genomic Encyclopedia of Type Strains, Phase IV (KMG-IV): sequencing the most valuable type-strain genomes for metagenomic binning, comparative biology and taxonomic classification.</title>
        <authorList>
            <person name="Goeker M."/>
        </authorList>
    </citation>
    <scope>NUCLEOTIDE SEQUENCE [LARGE SCALE GENOMIC DNA]</scope>
    <source>
        <strain evidence="2 3">DSM 103336</strain>
    </source>
</reference>
<protein>
    <submittedName>
        <fullName evidence="2">Tetratricopeptide (TPR) repeat protein</fullName>
    </submittedName>
</protein>
<comment type="caution">
    <text evidence="2">The sequence shown here is derived from an EMBL/GenBank/DDBJ whole genome shotgun (WGS) entry which is preliminary data.</text>
</comment>
<dbReference type="Proteomes" id="UP000546701">
    <property type="component" value="Unassembled WGS sequence"/>
</dbReference>
<feature type="chain" id="PRO_5031305181" evidence="1">
    <location>
        <begin position="25"/>
        <end position="523"/>
    </location>
</feature>
<organism evidence="2 3">
    <name type="scientific">Sphingomonas prati</name>
    <dbReference type="NCBI Taxonomy" id="1843237"/>
    <lineage>
        <taxon>Bacteria</taxon>
        <taxon>Pseudomonadati</taxon>
        <taxon>Pseudomonadota</taxon>
        <taxon>Alphaproteobacteria</taxon>
        <taxon>Sphingomonadales</taxon>
        <taxon>Sphingomonadaceae</taxon>
        <taxon>Sphingomonas</taxon>
    </lineage>
</organism>
<dbReference type="SUPFAM" id="SSF48452">
    <property type="entry name" value="TPR-like"/>
    <property type="match status" value="1"/>
</dbReference>
<dbReference type="EMBL" id="JACIJR010000008">
    <property type="protein sequence ID" value="MBB5730659.1"/>
    <property type="molecule type" value="Genomic_DNA"/>
</dbReference>